<feature type="domain" description="Carbohydrate kinase FGGY N-terminal" evidence="15">
    <location>
        <begin position="23"/>
        <end position="285"/>
    </location>
</feature>
<evidence type="ECO:0000256" key="5">
    <source>
        <dbReference type="ARBA" id="ARBA00022490"/>
    </source>
</evidence>
<dbReference type="GO" id="GO:0019563">
    <property type="term" value="P:glycerol catabolic process"/>
    <property type="evidence" value="ECO:0007669"/>
    <property type="project" value="UniProtKB-UniPathway"/>
</dbReference>
<evidence type="ECO:0000259" key="15">
    <source>
        <dbReference type="Pfam" id="PF00370"/>
    </source>
</evidence>
<dbReference type="InterPro" id="IPR043129">
    <property type="entry name" value="ATPase_NBD"/>
</dbReference>
<dbReference type="InterPro" id="IPR018484">
    <property type="entry name" value="FGGY_N"/>
</dbReference>
<evidence type="ECO:0000256" key="4">
    <source>
        <dbReference type="ARBA" id="ARBA00012099"/>
    </source>
</evidence>
<keyword evidence="10" id="KW-0067">ATP-binding</keyword>
<dbReference type="EC" id="2.7.1.30" evidence="4"/>
<feature type="domain" description="Carbohydrate kinase FGGY C-terminal" evidence="16">
    <location>
        <begin position="295"/>
        <end position="480"/>
    </location>
</feature>
<evidence type="ECO:0000256" key="12">
    <source>
        <dbReference type="ARBA" id="ARBA00045165"/>
    </source>
</evidence>
<evidence type="ECO:0000256" key="8">
    <source>
        <dbReference type="ARBA" id="ARBA00022777"/>
    </source>
</evidence>
<evidence type="ECO:0000256" key="13">
    <source>
        <dbReference type="ARBA" id="ARBA00047192"/>
    </source>
</evidence>
<evidence type="ECO:0000256" key="3">
    <source>
        <dbReference type="ARBA" id="ARBA00009156"/>
    </source>
</evidence>
<organism evidence="17 18">
    <name type="scientific">Anabas testudineus</name>
    <name type="common">Climbing perch</name>
    <name type="synonym">Anthias testudineus</name>
    <dbReference type="NCBI Taxonomy" id="64144"/>
    <lineage>
        <taxon>Eukaryota</taxon>
        <taxon>Metazoa</taxon>
        <taxon>Chordata</taxon>
        <taxon>Craniata</taxon>
        <taxon>Vertebrata</taxon>
        <taxon>Euteleostomi</taxon>
        <taxon>Actinopterygii</taxon>
        <taxon>Neopterygii</taxon>
        <taxon>Teleostei</taxon>
        <taxon>Neoteleostei</taxon>
        <taxon>Acanthomorphata</taxon>
        <taxon>Anabantaria</taxon>
        <taxon>Anabantiformes</taxon>
        <taxon>Anabantoidei</taxon>
        <taxon>Anabantidae</taxon>
        <taxon>Anabas</taxon>
    </lineage>
</organism>
<evidence type="ECO:0000313" key="18">
    <source>
        <dbReference type="Proteomes" id="UP000265040"/>
    </source>
</evidence>
<proteinExistence type="inferred from homology"/>
<protein>
    <recommendedName>
        <fullName evidence="13">Glycerol kinase 5</fullName>
        <ecNumber evidence="4">2.7.1.30</ecNumber>
    </recommendedName>
    <alternativeName>
        <fullName evidence="11">ATP:glycerol 3-phosphotransferase 5</fullName>
    </alternativeName>
</protein>
<dbReference type="GO" id="GO:0005739">
    <property type="term" value="C:mitochondrion"/>
    <property type="evidence" value="ECO:0007669"/>
    <property type="project" value="TreeGrafter"/>
</dbReference>
<evidence type="ECO:0000256" key="10">
    <source>
        <dbReference type="ARBA" id="ARBA00022840"/>
    </source>
</evidence>
<dbReference type="FunCoup" id="A0A7N6AK11">
    <property type="interactions" value="419"/>
</dbReference>
<keyword evidence="18" id="KW-1185">Reference proteome</keyword>
<name>A0A7N6AK11_ANATE</name>
<dbReference type="Pfam" id="PF02782">
    <property type="entry name" value="FGGY_C"/>
    <property type="match status" value="1"/>
</dbReference>
<comment type="function">
    <text evidence="12">Skin-specific kinase that plays a key role in glycerol metabolism, catalyzing its phosphorylation to produce sn-glycerol 3-phosphate. Involved in skin-specific regulation of sterol regulatory element-binding protein (SREBP) processing and lipid biosynthesis.</text>
</comment>
<dbReference type="Gene3D" id="3.30.420.40">
    <property type="match status" value="2"/>
</dbReference>
<dbReference type="GO" id="GO:0005524">
    <property type="term" value="F:ATP binding"/>
    <property type="evidence" value="ECO:0007669"/>
    <property type="project" value="UniProtKB-KW"/>
</dbReference>
<dbReference type="InterPro" id="IPR018485">
    <property type="entry name" value="FGGY_C"/>
</dbReference>
<evidence type="ECO:0000256" key="7">
    <source>
        <dbReference type="ARBA" id="ARBA00022741"/>
    </source>
</evidence>
<evidence type="ECO:0000256" key="1">
    <source>
        <dbReference type="ARBA" id="ARBA00004496"/>
    </source>
</evidence>
<keyword evidence="9" id="KW-0319">Glycerol metabolism</keyword>
<dbReference type="InterPro" id="IPR037444">
    <property type="entry name" value="GK5"/>
</dbReference>
<dbReference type="InterPro" id="IPR000577">
    <property type="entry name" value="Carb_kinase_FGGY"/>
</dbReference>
<keyword evidence="6 14" id="KW-0808">Transferase</keyword>
<dbReference type="CDD" id="cd07793">
    <property type="entry name" value="ASKHA_NBD_FGGY_GK5-like"/>
    <property type="match status" value="1"/>
</dbReference>
<dbReference type="UniPathway" id="UPA00618">
    <property type="reaction ID" value="UER00672"/>
</dbReference>
<reference evidence="17" key="2">
    <citation type="submission" date="2025-08" db="UniProtKB">
        <authorList>
            <consortium name="Ensembl"/>
        </authorList>
    </citation>
    <scope>IDENTIFICATION</scope>
</reference>
<evidence type="ECO:0000256" key="14">
    <source>
        <dbReference type="RuleBase" id="RU003733"/>
    </source>
</evidence>
<dbReference type="PANTHER" id="PTHR10196">
    <property type="entry name" value="SUGAR KINASE"/>
    <property type="match status" value="1"/>
</dbReference>
<evidence type="ECO:0000256" key="11">
    <source>
        <dbReference type="ARBA" id="ARBA00033026"/>
    </source>
</evidence>
<dbReference type="GO" id="GO:0046167">
    <property type="term" value="P:glycerol-3-phosphate biosynthetic process"/>
    <property type="evidence" value="ECO:0007669"/>
    <property type="project" value="TreeGrafter"/>
</dbReference>
<comment type="pathway">
    <text evidence="2">Polyol metabolism; glycerol degradation via glycerol kinase pathway; sn-glycerol 3-phosphate from glycerol: step 1/1.</text>
</comment>
<evidence type="ECO:0000256" key="9">
    <source>
        <dbReference type="ARBA" id="ARBA00022798"/>
    </source>
</evidence>
<dbReference type="AlphaFoldDB" id="A0A7N6AK11"/>
<dbReference type="GO" id="GO:0006641">
    <property type="term" value="P:triglyceride metabolic process"/>
    <property type="evidence" value="ECO:0007669"/>
    <property type="project" value="TreeGrafter"/>
</dbReference>
<dbReference type="GeneTree" id="ENSGT01000000214434"/>
<dbReference type="InterPro" id="IPR018483">
    <property type="entry name" value="Carb_kinase_FGGY_CS"/>
</dbReference>
<dbReference type="PROSITE" id="PS00445">
    <property type="entry name" value="FGGY_KINASES_2"/>
    <property type="match status" value="1"/>
</dbReference>
<dbReference type="InParanoid" id="A0A7N6AK11"/>
<gene>
    <name evidence="17" type="primary">GK5</name>
</gene>
<evidence type="ECO:0000313" key="17">
    <source>
        <dbReference type="Ensembl" id="ENSATEP00000049475.1"/>
    </source>
</evidence>
<evidence type="ECO:0000256" key="6">
    <source>
        <dbReference type="ARBA" id="ARBA00022679"/>
    </source>
</evidence>
<dbReference type="PIRSF" id="PIRSF000538">
    <property type="entry name" value="GlpK"/>
    <property type="match status" value="1"/>
</dbReference>
<evidence type="ECO:0000256" key="2">
    <source>
        <dbReference type="ARBA" id="ARBA00005190"/>
    </source>
</evidence>
<dbReference type="Ensembl" id="ENSATET00000039546.2">
    <property type="protein sequence ID" value="ENSATEP00000049475.1"/>
    <property type="gene ID" value="ENSATEG00000019823.3"/>
</dbReference>
<evidence type="ECO:0000259" key="16">
    <source>
        <dbReference type="Pfam" id="PF02782"/>
    </source>
</evidence>
<dbReference type="OrthoDB" id="6278781at2759"/>
<sequence>MTLVDVGLICGQRGQTAQWGVRGTDVGTTSIRCHVYDKEAKIRGSCTSKVVALYPEVGHVEMDPEALWKSFITVVKGAVQDAGVQMRQIEALGISTQRGTFTTWDRKTGVPFHNFISWQDQRAADLVKSWNRSCTMKGIHGVMKMLYFLTRQKRLLAASLIVFSTQHVTFRLVWALTHYKQVRQAVAEGNCCFGTIDTWLLFKLTKGMFGAHVNLIVNTISYLNIKFVCGFLCSLVSLPLSIFPKVENTSHDFGSTDPSIFGVPIPIMSCGDCIWMADQQAAMFGECCFDVGDVKITMGTGTFMDINTGSKPHTSVTGLYPLVGWKIGPEVVYLAEGNAADTGKAIKWAQELELFSDVRETSAMAYSVSDSDGVCFVPSFSGLQAPLNDPKACASLMGLKPSTTKSHLVRAILESVAFRNKQLFETMLRETHIPITKIRVDGGVSSNDFIMQLTADLFGRKVARPQHHEMSCLGAAFVAGLGVGFWRTREELKKLQSTGEVFLPKDAHKEGAGCQNREYIHTFQSWERALRRSMNWYSKP</sequence>
<keyword evidence="5" id="KW-0963">Cytoplasm</keyword>
<keyword evidence="7" id="KW-0547">Nucleotide-binding</keyword>
<comment type="similarity">
    <text evidence="3 14">Belongs to the FGGY kinase family.</text>
</comment>
<keyword evidence="8 14" id="KW-0418">Kinase</keyword>
<dbReference type="PANTHER" id="PTHR10196:SF68">
    <property type="entry name" value="GLYCEROL KINASE 5-RELATED"/>
    <property type="match status" value="1"/>
</dbReference>
<comment type="subcellular location">
    <subcellularLocation>
        <location evidence="1">Cytoplasm</location>
    </subcellularLocation>
</comment>
<accession>A0A7N6AK11</accession>
<dbReference type="GO" id="GO:0004370">
    <property type="term" value="F:glycerol kinase activity"/>
    <property type="evidence" value="ECO:0007669"/>
    <property type="project" value="UniProtKB-EC"/>
</dbReference>
<dbReference type="SUPFAM" id="SSF53067">
    <property type="entry name" value="Actin-like ATPase domain"/>
    <property type="match status" value="2"/>
</dbReference>
<reference evidence="17" key="3">
    <citation type="submission" date="2025-09" db="UniProtKB">
        <authorList>
            <consortium name="Ensembl"/>
        </authorList>
    </citation>
    <scope>IDENTIFICATION</scope>
</reference>
<reference evidence="17" key="1">
    <citation type="submission" date="2021-04" db="EMBL/GenBank/DDBJ databases">
        <authorList>
            <consortium name="Wellcome Sanger Institute Data Sharing"/>
        </authorList>
    </citation>
    <scope>NUCLEOTIDE SEQUENCE [LARGE SCALE GENOMIC DNA]</scope>
</reference>
<dbReference type="Proteomes" id="UP000265040">
    <property type="component" value="Chromosome 17"/>
</dbReference>
<dbReference type="Pfam" id="PF00370">
    <property type="entry name" value="FGGY_N"/>
    <property type="match status" value="1"/>
</dbReference>